<evidence type="ECO:0000256" key="2">
    <source>
        <dbReference type="ARBA" id="ARBA00022448"/>
    </source>
</evidence>
<dbReference type="EMBL" id="JAPDOB010000001">
    <property type="protein sequence ID" value="MCW3796656.1"/>
    <property type="molecule type" value="Genomic_DNA"/>
</dbReference>
<keyword evidence="2 11" id="KW-0813">Transport</keyword>
<gene>
    <name evidence="17" type="ORF">OMW55_02375</name>
</gene>
<keyword evidence="10 11" id="KW-0998">Cell outer membrane</keyword>
<evidence type="ECO:0000256" key="9">
    <source>
        <dbReference type="ARBA" id="ARBA00023136"/>
    </source>
</evidence>
<keyword evidence="5 11" id="KW-0812">Transmembrane</keyword>
<dbReference type="InterPro" id="IPR012910">
    <property type="entry name" value="Plug_dom"/>
</dbReference>
<evidence type="ECO:0000256" key="5">
    <source>
        <dbReference type="ARBA" id="ARBA00022692"/>
    </source>
</evidence>
<keyword evidence="8 12" id="KW-0798">TonB box</keyword>
<keyword evidence="6" id="KW-0408">Iron</keyword>
<keyword evidence="3 11" id="KW-1134">Transmembrane beta strand</keyword>
<keyword evidence="7" id="KW-0406">Ion transport</keyword>
<feature type="compositionally biased region" description="Low complexity" evidence="13">
    <location>
        <begin position="53"/>
        <end position="69"/>
    </location>
</feature>
<evidence type="ECO:0000256" key="11">
    <source>
        <dbReference type="PROSITE-ProRule" id="PRU01360"/>
    </source>
</evidence>
<comment type="subcellular location">
    <subcellularLocation>
        <location evidence="1 11">Cell outer membrane</location>
        <topology evidence="1 11">Multi-pass membrane protein</topology>
    </subcellularLocation>
</comment>
<dbReference type="Gene3D" id="2.40.170.20">
    <property type="entry name" value="TonB-dependent receptor, beta-barrel domain"/>
    <property type="match status" value="3"/>
</dbReference>
<feature type="chain" id="PRO_5046979802" evidence="14">
    <location>
        <begin position="25"/>
        <end position="1035"/>
    </location>
</feature>
<comment type="caution">
    <text evidence="17">The sequence shown here is derived from an EMBL/GenBank/DDBJ whole genome shotgun (WGS) entry which is preliminary data.</text>
</comment>
<keyword evidence="14" id="KW-0732">Signal</keyword>
<organism evidence="17 18">
    <name type="scientific">Sphingomonas arvum</name>
    <dbReference type="NCBI Taxonomy" id="2992113"/>
    <lineage>
        <taxon>Bacteria</taxon>
        <taxon>Pseudomonadati</taxon>
        <taxon>Pseudomonadota</taxon>
        <taxon>Alphaproteobacteria</taxon>
        <taxon>Sphingomonadales</taxon>
        <taxon>Sphingomonadaceae</taxon>
        <taxon>Sphingomonas</taxon>
    </lineage>
</organism>
<feature type="domain" description="TonB-dependent receptor-like beta-barrel" evidence="15">
    <location>
        <begin position="481"/>
        <end position="996"/>
    </location>
</feature>
<evidence type="ECO:0000256" key="7">
    <source>
        <dbReference type="ARBA" id="ARBA00023065"/>
    </source>
</evidence>
<proteinExistence type="inferred from homology"/>
<dbReference type="InterPro" id="IPR039426">
    <property type="entry name" value="TonB-dep_rcpt-like"/>
</dbReference>
<dbReference type="Pfam" id="PF00593">
    <property type="entry name" value="TonB_dep_Rec_b-barrel"/>
    <property type="match status" value="1"/>
</dbReference>
<evidence type="ECO:0000259" key="15">
    <source>
        <dbReference type="Pfam" id="PF00593"/>
    </source>
</evidence>
<evidence type="ECO:0000259" key="16">
    <source>
        <dbReference type="Pfam" id="PF07715"/>
    </source>
</evidence>
<dbReference type="RefSeq" id="WP_264880527.1">
    <property type="nucleotide sequence ID" value="NZ_JAPDOB010000001.1"/>
</dbReference>
<name>A0ABT3JC57_9SPHN</name>
<keyword evidence="17" id="KW-0675">Receptor</keyword>
<evidence type="ECO:0000256" key="14">
    <source>
        <dbReference type="SAM" id="SignalP"/>
    </source>
</evidence>
<feature type="signal peptide" evidence="14">
    <location>
        <begin position="1"/>
        <end position="24"/>
    </location>
</feature>
<dbReference type="SUPFAM" id="SSF56935">
    <property type="entry name" value="Porins"/>
    <property type="match status" value="1"/>
</dbReference>
<accession>A0ABT3JC57</accession>
<dbReference type="InterPro" id="IPR000531">
    <property type="entry name" value="Beta-barrel_TonB"/>
</dbReference>
<dbReference type="Proteomes" id="UP001526246">
    <property type="component" value="Unassembled WGS sequence"/>
</dbReference>
<keyword evidence="9 11" id="KW-0472">Membrane</keyword>
<keyword evidence="18" id="KW-1185">Reference proteome</keyword>
<dbReference type="PANTHER" id="PTHR32552:SF81">
    <property type="entry name" value="TONB-DEPENDENT OUTER MEMBRANE RECEPTOR"/>
    <property type="match status" value="1"/>
</dbReference>
<evidence type="ECO:0000313" key="18">
    <source>
        <dbReference type="Proteomes" id="UP001526246"/>
    </source>
</evidence>
<dbReference type="PROSITE" id="PS52016">
    <property type="entry name" value="TONB_DEPENDENT_REC_3"/>
    <property type="match status" value="1"/>
</dbReference>
<evidence type="ECO:0000256" key="4">
    <source>
        <dbReference type="ARBA" id="ARBA00022496"/>
    </source>
</evidence>
<evidence type="ECO:0000256" key="3">
    <source>
        <dbReference type="ARBA" id="ARBA00022452"/>
    </source>
</evidence>
<dbReference type="PANTHER" id="PTHR32552">
    <property type="entry name" value="FERRICHROME IRON RECEPTOR-RELATED"/>
    <property type="match status" value="1"/>
</dbReference>
<evidence type="ECO:0000256" key="12">
    <source>
        <dbReference type="RuleBase" id="RU003357"/>
    </source>
</evidence>
<keyword evidence="4" id="KW-0410">Iron transport</keyword>
<comment type="similarity">
    <text evidence="11 12">Belongs to the TonB-dependent receptor family.</text>
</comment>
<dbReference type="PROSITE" id="PS51257">
    <property type="entry name" value="PROKAR_LIPOPROTEIN"/>
    <property type="match status" value="1"/>
</dbReference>
<sequence length="1035" mass="110041">MVRGSLYLAGASAAAIAFACPAAAQTVPEPGGAPPTGNIETGAGADQDKSGDAQSGTTQSAQPQQSATGETAGGDIIVTAQRRSEALQQVPISVSAFTGQALERQQISNATDLQLSLPNVTFTKTNFTSSSFTIRGIGDLCVGFSCDQATGIHVNDMPLTSTRLFETEYFDLERVEVLRGPQGTLFGRNATSGVVNFITARPDLSRVAMNGTLEYGNYKSLKATGMLNVPITDTLGVRVAGYFLSRDGYTKNIFDNSRIDGRDLYALRGSVRWRPSSSTTLDIVGYRFREKDDRSRIQKQLCNNDPTGVLGCLPDSLEYETVNGRSTLAATLSSQQFIRARFLTAPPAFQALVAGLNLGLVNLNSPVDAFYNGVVNPNDLRTVNIDFKPTYKASESFLMGRLEQDLGSQFSVTVTGGYQKQLVDSRTDYNLVAANSLVGNPGLTNLAIAAALFPTTFGPAYQALVPNGLGGPFCVSETNTLYSGIYGGQVNSCSPRGGDYDRSNSHSRQYSIEGHLDSNFDGPFNFLIGGIYLNNRFTDSNYYVASYGLDYASGVLGSLITTAGVLGGAAVPPLFQAPPFYNSEVSDFRLKSYGLFGEAYFQASDRLKFTLGLRYNHDDKTQVARAPILSWAAPIGLVDATTSPFLTTGIPALGVGPYDADASVAGAQPQAIANVKFGRLTGRAVVDYQLTPNNLLYASASRGYKSGGLNPPIDPSFNVSPTFEPETINAFEVGSKNTFAGGAVRFNLSGFLYDYKGLQLSRIVARTSVNDNTDASIYGGEAELVLRPARDLLINLSASYLKSKIKDLSLVDPRDPSGGLASAVIIKDLAGGANFVVTSPTLPPAAVNAFVGAVNGAVLGLNGPVPIPGTNTTGAFSLVEALQSAISAPNAALRTAFGTPTGSLPFTISTGIEQDLSGNELPQAPNWKLSAGAQYTFRFGNGLSLVPRADWNWTGSFYARSFNRPIDKVDSFAVLNAQVQLNGPQDRWFARAFVQNATANDAITGQFVQDASSGLFTNVFTLEPRRYGVAFGVKF</sequence>
<feature type="domain" description="TonB-dependent receptor plug" evidence="16">
    <location>
        <begin position="87"/>
        <end position="194"/>
    </location>
</feature>
<evidence type="ECO:0000256" key="6">
    <source>
        <dbReference type="ARBA" id="ARBA00023004"/>
    </source>
</evidence>
<evidence type="ECO:0000256" key="1">
    <source>
        <dbReference type="ARBA" id="ARBA00004571"/>
    </source>
</evidence>
<evidence type="ECO:0000313" key="17">
    <source>
        <dbReference type="EMBL" id="MCW3796656.1"/>
    </source>
</evidence>
<protein>
    <submittedName>
        <fullName evidence="17">TonB-dependent receptor</fullName>
    </submittedName>
</protein>
<dbReference type="Pfam" id="PF07715">
    <property type="entry name" value="Plug"/>
    <property type="match status" value="1"/>
</dbReference>
<evidence type="ECO:0000256" key="10">
    <source>
        <dbReference type="ARBA" id="ARBA00023237"/>
    </source>
</evidence>
<feature type="region of interest" description="Disordered" evidence="13">
    <location>
        <begin position="25"/>
        <end position="71"/>
    </location>
</feature>
<reference evidence="17 18" key="1">
    <citation type="submission" date="2022-10" db="EMBL/GenBank/DDBJ databases">
        <title>Sphingomonas sp.</title>
        <authorList>
            <person name="Jin C."/>
        </authorList>
    </citation>
    <scope>NUCLEOTIDE SEQUENCE [LARGE SCALE GENOMIC DNA]</scope>
    <source>
        <strain evidence="17 18">BN140010</strain>
    </source>
</reference>
<dbReference type="InterPro" id="IPR036942">
    <property type="entry name" value="Beta-barrel_TonB_sf"/>
</dbReference>
<evidence type="ECO:0000256" key="13">
    <source>
        <dbReference type="SAM" id="MobiDB-lite"/>
    </source>
</evidence>
<evidence type="ECO:0000256" key="8">
    <source>
        <dbReference type="ARBA" id="ARBA00023077"/>
    </source>
</evidence>